<organism evidence="3 4">
    <name type="scientific">Arthrobacter pityocampae</name>
    <dbReference type="NCBI Taxonomy" id="547334"/>
    <lineage>
        <taxon>Bacteria</taxon>
        <taxon>Bacillati</taxon>
        <taxon>Actinomycetota</taxon>
        <taxon>Actinomycetes</taxon>
        <taxon>Micrococcales</taxon>
        <taxon>Micrococcaceae</taxon>
        <taxon>Arthrobacter</taxon>
    </lineage>
</organism>
<evidence type="ECO:0000313" key="3">
    <source>
        <dbReference type="EMBL" id="PPB48427.1"/>
    </source>
</evidence>
<comment type="similarity">
    <text evidence="1">Belongs to the AHA1 family.</text>
</comment>
<dbReference type="Gene3D" id="3.30.530.20">
    <property type="match status" value="1"/>
</dbReference>
<reference evidence="3 4" key="1">
    <citation type="journal article" date="2014" name="Int. J. Syst. Evol. Microbiol.">
        <title>Arthrobacter pityocampae sp. nov., isolated from Thaumetopoea pityocampa (Lep., Thaumetopoeidae).</title>
        <authorList>
            <person name="Ince I.A."/>
            <person name="Demirbag Z."/>
            <person name="Kati H."/>
        </authorList>
    </citation>
    <scope>NUCLEOTIDE SEQUENCE [LARGE SCALE GENOMIC DNA]</scope>
    <source>
        <strain evidence="3 4">Tp2</strain>
    </source>
</reference>
<keyword evidence="4" id="KW-1185">Reference proteome</keyword>
<protein>
    <submittedName>
        <fullName evidence="3">Polyketide cyclase</fullName>
    </submittedName>
</protein>
<gene>
    <name evidence="3" type="ORF">C4K88_11785</name>
</gene>
<dbReference type="CDD" id="cd07814">
    <property type="entry name" value="SRPBCC_CalC_Aha1-like"/>
    <property type="match status" value="1"/>
</dbReference>
<comment type="caution">
    <text evidence="3">The sequence shown here is derived from an EMBL/GenBank/DDBJ whole genome shotgun (WGS) entry which is preliminary data.</text>
</comment>
<dbReference type="SUPFAM" id="SSF55961">
    <property type="entry name" value="Bet v1-like"/>
    <property type="match status" value="1"/>
</dbReference>
<dbReference type="EMBL" id="PRKW01000005">
    <property type="protein sequence ID" value="PPB48427.1"/>
    <property type="molecule type" value="Genomic_DNA"/>
</dbReference>
<accession>A0A2S5IV70</accession>
<dbReference type="Proteomes" id="UP000239297">
    <property type="component" value="Unassembled WGS sequence"/>
</dbReference>
<evidence type="ECO:0000256" key="1">
    <source>
        <dbReference type="ARBA" id="ARBA00006817"/>
    </source>
</evidence>
<name>A0A2S5IV70_9MICC</name>
<feature type="domain" description="Activator of Hsp90 ATPase homologue 1/2-like C-terminal" evidence="2">
    <location>
        <begin position="22"/>
        <end position="159"/>
    </location>
</feature>
<evidence type="ECO:0000259" key="2">
    <source>
        <dbReference type="Pfam" id="PF08327"/>
    </source>
</evidence>
<dbReference type="RefSeq" id="WP_104121831.1">
    <property type="nucleotide sequence ID" value="NZ_PRKW01000005.1"/>
</dbReference>
<proteinExistence type="inferred from homology"/>
<dbReference type="Pfam" id="PF08327">
    <property type="entry name" value="AHSA1"/>
    <property type="match status" value="1"/>
</dbReference>
<sequence length="166" mass="18694">MAVISAEKDTQELNFRLVAEFDADVKRVWRIWEDPRQLERWWGPPTWPATFDTYDFVVGGRAEYYMTGPDGEKAHGWWLITGIDAPTRLTFDDGFANEQREPVDELGRTHAVVTLEDLGGRTRMTLVTGFESLDQLNQMVEMGMEEGLKGAIGQVDALLAEEGAAV</sequence>
<dbReference type="OrthoDB" id="3365660at2"/>
<evidence type="ECO:0000313" key="4">
    <source>
        <dbReference type="Proteomes" id="UP000239297"/>
    </source>
</evidence>
<dbReference type="AlphaFoldDB" id="A0A2S5IV70"/>
<dbReference type="InterPro" id="IPR023393">
    <property type="entry name" value="START-like_dom_sf"/>
</dbReference>
<dbReference type="InterPro" id="IPR013538">
    <property type="entry name" value="ASHA1/2-like_C"/>
</dbReference>